<name>A0AAN9G5A0_9CAEN</name>
<protein>
    <submittedName>
        <fullName evidence="2">Uncharacterized protein</fullName>
    </submittedName>
</protein>
<dbReference type="AlphaFoldDB" id="A0AAN9G5A0"/>
<evidence type="ECO:0000313" key="2">
    <source>
        <dbReference type="EMBL" id="KAK7095898.1"/>
    </source>
</evidence>
<keyword evidence="1" id="KW-1133">Transmembrane helix</keyword>
<sequence>MSVQYEPVIDELSQSEDFPERPELYFMQASNRRGRKWPRAIGLVQIIVGFLIALLGALEVFIVPITENHTAPVQFNKHTCYGAGLFAGVLMVLTGSTAVRASLSKRKSTVFRFYNLTILTLLLYTAFTVFLIVAYSKGWTTEAAYPPNSRVYQVHMFVTIFVVLGLMFALTALVQYYDVVCCGEMNLWHKWLYCLCGICLGKVKGRIDDDDEDDDEDERVSSGIFIS</sequence>
<organism evidence="2 3">
    <name type="scientific">Littorina saxatilis</name>
    <dbReference type="NCBI Taxonomy" id="31220"/>
    <lineage>
        <taxon>Eukaryota</taxon>
        <taxon>Metazoa</taxon>
        <taxon>Spiralia</taxon>
        <taxon>Lophotrochozoa</taxon>
        <taxon>Mollusca</taxon>
        <taxon>Gastropoda</taxon>
        <taxon>Caenogastropoda</taxon>
        <taxon>Littorinimorpha</taxon>
        <taxon>Littorinoidea</taxon>
        <taxon>Littorinidae</taxon>
        <taxon>Littorina</taxon>
    </lineage>
</organism>
<evidence type="ECO:0000313" key="3">
    <source>
        <dbReference type="Proteomes" id="UP001374579"/>
    </source>
</evidence>
<feature type="transmembrane region" description="Helical" evidence="1">
    <location>
        <begin position="83"/>
        <end position="101"/>
    </location>
</feature>
<proteinExistence type="predicted"/>
<reference evidence="2 3" key="1">
    <citation type="submission" date="2024-02" db="EMBL/GenBank/DDBJ databases">
        <title>Chromosome-scale genome assembly of the rough periwinkle Littorina saxatilis.</title>
        <authorList>
            <person name="De Jode A."/>
            <person name="Faria R."/>
            <person name="Formenti G."/>
            <person name="Sims Y."/>
            <person name="Smith T.P."/>
            <person name="Tracey A."/>
            <person name="Wood J.M.D."/>
            <person name="Zagrodzka Z.B."/>
            <person name="Johannesson K."/>
            <person name="Butlin R.K."/>
            <person name="Leder E.H."/>
        </authorList>
    </citation>
    <scope>NUCLEOTIDE SEQUENCE [LARGE SCALE GENOMIC DNA]</scope>
    <source>
        <strain evidence="2">Snail1</strain>
        <tissue evidence="2">Muscle</tissue>
    </source>
</reference>
<accession>A0AAN9G5A0</accession>
<dbReference type="EMBL" id="JBAMIC010000014">
    <property type="protein sequence ID" value="KAK7095898.1"/>
    <property type="molecule type" value="Genomic_DNA"/>
</dbReference>
<comment type="caution">
    <text evidence="2">The sequence shown here is derived from an EMBL/GenBank/DDBJ whole genome shotgun (WGS) entry which is preliminary data.</text>
</comment>
<keyword evidence="3" id="KW-1185">Reference proteome</keyword>
<keyword evidence="1" id="KW-0472">Membrane</keyword>
<evidence type="ECO:0000256" key="1">
    <source>
        <dbReference type="SAM" id="Phobius"/>
    </source>
</evidence>
<feature type="transmembrane region" description="Helical" evidence="1">
    <location>
        <begin position="113"/>
        <end position="135"/>
    </location>
</feature>
<feature type="transmembrane region" description="Helical" evidence="1">
    <location>
        <begin position="40"/>
        <end position="63"/>
    </location>
</feature>
<gene>
    <name evidence="2" type="ORF">V1264_005254</name>
</gene>
<dbReference type="Proteomes" id="UP001374579">
    <property type="component" value="Unassembled WGS sequence"/>
</dbReference>
<keyword evidence="1" id="KW-0812">Transmembrane</keyword>
<feature type="transmembrane region" description="Helical" evidence="1">
    <location>
        <begin position="155"/>
        <end position="177"/>
    </location>
</feature>